<evidence type="ECO:0000313" key="3">
    <source>
        <dbReference type="Proteomes" id="UP001204000"/>
    </source>
</evidence>
<protein>
    <submittedName>
        <fullName evidence="2">Uncharacterized protein</fullName>
    </submittedName>
</protein>
<keyword evidence="3" id="KW-1185">Reference proteome</keyword>
<feature type="region of interest" description="Disordered" evidence="1">
    <location>
        <begin position="540"/>
        <end position="579"/>
    </location>
</feature>
<feature type="compositionally biased region" description="Basic and acidic residues" evidence="1">
    <location>
        <begin position="466"/>
        <end position="480"/>
    </location>
</feature>
<dbReference type="CDD" id="cd06503">
    <property type="entry name" value="ATP-synt_Fo_b"/>
    <property type="match status" value="2"/>
</dbReference>
<sequence length="579" mass="65762">MSKTSTAQKGRAAFNLRHLRRDNCGGDTRGDRKRLLKEAMRELDPQDLAHQAAMNSNIVVADAHLNVPFVNDGNGTFRRAASVEEVLAYQDARMDGVRVQKNSFETSLFVVHLPKSMCVEVPDFYTSTVDGREVKRARLVARDYDEAKEYLEESMRWLAENFIPGGIDAVAGGDMNFDESTPHIQFQADTFSPKPDDPDKLRCRPGIAYNTDESVRYISGPKKGKQISGNQKFIDAQRGLREHMYALGYPVELDVSERHNESLNLDRYVEQQDRERDLANREDEVERKHSSVQRDVDAAAKDRKQAAEELERAQQAREEAQRVQENAEQQAREVAERVLKEAREKAEQDAEKIRGDAQKDAEQELGLAEAQAEELLDRAKEVESAAEAKLKRVEQEAEQLRSEAREKAEQEAEQIRSEAREKAEQEAEQIRSDARKEAEQTLGLAEAQADELLDLAEEFGSEEHDEATRDAAVTREEAEQEAKIIIEEATQSLQEISHVDQDFLRVEIDSNPEMKQRYREIVIDRTQEESAAVLRRALERIAKRRQQEQQRDHDGDKESPDGGKESPDGDKESPDGGKP</sequence>
<proteinExistence type="predicted"/>
<dbReference type="Proteomes" id="UP001204000">
    <property type="component" value="Unassembled WGS sequence"/>
</dbReference>
<gene>
    <name evidence="2" type="ORF">M5J20_11205</name>
</gene>
<reference evidence="2" key="1">
    <citation type="submission" date="2022-05" db="EMBL/GenBank/DDBJ databases">
        <title>Corynebacterium sp. TA-R-1 sp. nov., isolated from human feces.</title>
        <authorList>
            <person name="Shamsuzzaman M."/>
            <person name="Dahal R.H."/>
        </authorList>
    </citation>
    <scope>NUCLEOTIDE SEQUENCE</scope>
    <source>
        <strain evidence="2">TA-R-1</strain>
    </source>
</reference>
<evidence type="ECO:0000256" key="1">
    <source>
        <dbReference type="SAM" id="MobiDB-lite"/>
    </source>
</evidence>
<dbReference type="RefSeq" id="WP_253579612.1">
    <property type="nucleotide sequence ID" value="NZ_JAMFTQ010000024.1"/>
</dbReference>
<feature type="compositionally biased region" description="Acidic residues" evidence="1">
    <location>
        <begin position="448"/>
        <end position="465"/>
    </location>
</feature>
<accession>A0ABT1G420</accession>
<feature type="compositionally biased region" description="Basic and acidic residues" evidence="1">
    <location>
        <begin position="341"/>
        <end position="362"/>
    </location>
</feature>
<feature type="region of interest" description="Disordered" evidence="1">
    <location>
        <begin position="341"/>
        <end position="480"/>
    </location>
</feature>
<comment type="caution">
    <text evidence="2">The sequence shown here is derived from an EMBL/GenBank/DDBJ whole genome shotgun (WGS) entry which is preliminary data.</text>
</comment>
<organism evidence="2 3">
    <name type="scientific">Corynebacterium stercoris</name>
    <dbReference type="NCBI Taxonomy" id="2943490"/>
    <lineage>
        <taxon>Bacteria</taxon>
        <taxon>Bacillati</taxon>
        <taxon>Actinomycetota</taxon>
        <taxon>Actinomycetes</taxon>
        <taxon>Mycobacteriales</taxon>
        <taxon>Corynebacteriaceae</taxon>
        <taxon>Corynebacterium</taxon>
    </lineage>
</organism>
<feature type="region of interest" description="Disordered" evidence="1">
    <location>
        <begin position="271"/>
        <end position="304"/>
    </location>
</feature>
<dbReference type="EMBL" id="JAMFTQ010000024">
    <property type="protein sequence ID" value="MCP1388740.1"/>
    <property type="molecule type" value="Genomic_DNA"/>
</dbReference>
<evidence type="ECO:0000313" key="2">
    <source>
        <dbReference type="EMBL" id="MCP1388740.1"/>
    </source>
</evidence>
<feature type="compositionally biased region" description="Basic and acidic residues" evidence="1">
    <location>
        <begin position="375"/>
        <end position="439"/>
    </location>
</feature>
<name>A0ABT1G420_9CORY</name>